<reference evidence="2" key="2">
    <citation type="journal article" date="2015" name="Fish Shellfish Immunol.">
        <title>Early steps in the European eel (Anguilla anguilla)-Vibrio vulnificus interaction in the gills: Role of the RtxA13 toxin.</title>
        <authorList>
            <person name="Callol A."/>
            <person name="Pajuelo D."/>
            <person name="Ebbesson L."/>
            <person name="Teles M."/>
            <person name="MacKenzie S."/>
            <person name="Amaro C."/>
        </authorList>
    </citation>
    <scope>NUCLEOTIDE SEQUENCE</scope>
</reference>
<proteinExistence type="predicted"/>
<organism evidence="2">
    <name type="scientific">Anguilla anguilla</name>
    <name type="common">European freshwater eel</name>
    <name type="synonym">Muraena anguilla</name>
    <dbReference type="NCBI Taxonomy" id="7936"/>
    <lineage>
        <taxon>Eukaryota</taxon>
        <taxon>Metazoa</taxon>
        <taxon>Chordata</taxon>
        <taxon>Craniata</taxon>
        <taxon>Vertebrata</taxon>
        <taxon>Euteleostomi</taxon>
        <taxon>Actinopterygii</taxon>
        <taxon>Neopterygii</taxon>
        <taxon>Teleostei</taxon>
        <taxon>Anguilliformes</taxon>
        <taxon>Anguillidae</taxon>
        <taxon>Anguilla</taxon>
    </lineage>
</organism>
<accession>A0A0E9PEB8</accession>
<dbReference type="EMBL" id="GBXM01106369">
    <property type="protein sequence ID" value="JAH02208.1"/>
    <property type="molecule type" value="Transcribed_RNA"/>
</dbReference>
<name>A0A0E9PEB8_ANGAN</name>
<evidence type="ECO:0000313" key="2">
    <source>
        <dbReference type="EMBL" id="JAH02208.1"/>
    </source>
</evidence>
<keyword evidence="1" id="KW-1133">Transmembrane helix</keyword>
<keyword evidence="1" id="KW-0472">Membrane</keyword>
<keyword evidence="1" id="KW-0812">Transmembrane</keyword>
<reference evidence="2" key="1">
    <citation type="submission" date="2014-11" db="EMBL/GenBank/DDBJ databases">
        <authorList>
            <person name="Amaro Gonzalez C."/>
        </authorList>
    </citation>
    <scope>NUCLEOTIDE SEQUENCE</scope>
</reference>
<evidence type="ECO:0000256" key="1">
    <source>
        <dbReference type="SAM" id="Phobius"/>
    </source>
</evidence>
<dbReference type="AlphaFoldDB" id="A0A0E9PEB8"/>
<feature type="transmembrane region" description="Helical" evidence="1">
    <location>
        <begin position="12"/>
        <end position="34"/>
    </location>
</feature>
<protein>
    <submittedName>
        <fullName evidence="2">Uncharacterized protein</fullName>
    </submittedName>
</protein>
<sequence>MAVRPSYVQCMVMYCIFFFSFSTPDIILISNVSYLQGIIK</sequence>